<evidence type="ECO:0000313" key="3">
    <source>
        <dbReference type="Proteomes" id="UP000266441"/>
    </source>
</evidence>
<dbReference type="OrthoDB" id="9805821at2"/>
<sequence length="224" mass="25772">MRILKLIAVTLFVQLLIDLSLCTNAFGQDPLRFKADIEKFKTASEVNSTHLAVFAGSSSFAHWTFLQESFPGKNVLNCGFGGSQTSDLIYYANEAIIRYNPETVFIYEGDNDISYGKSSEEILEDTRELIYIIHSNLPNAKIVFIAPKPSQRRWDKGLKDKYLEYNSLLKKEVRKYKYVKMVDVWNIMLDKSGVPNKSLFMDDNLHMTKPGYALWAKKLKKYMP</sequence>
<dbReference type="InterPro" id="IPR036514">
    <property type="entry name" value="SGNH_hydro_sf"/>
</dbReference>
<dbReference type="SUPFAM" id="SSF52266">
    <property type="entry name" value="SGNH hydrolase"/>
    <property type="match status" value="1"/>
</dbReference>
<dbReference type="PANTHER" id="PTHR30383:SF5">
    <property type="entry name" value="SGNH HYDROLASE-TYPE ESTERASE DOMAIN-CONTAINING PROTEIN"/>
    <property type="match status" value="1"/>
</dbReference>
<keyword evidence="3" id="KW-1185">Reference proteome</keyword>
<protein>
    <submittedName>
        <fullName evidence="2">G-D-S-L family lipolytic protein</fullName>
    </submittedName>
</protein>
<feature type="domain" description="SGNH hydrolase-type esterase" evidence="1">
    <location>
        <begin position="58"/>
        <end position="214"/>
    </location>
</feature>
<dbReference type="InterPro" id="IPR013830">
    <property type="entry name" value="SGNH_hydro"/>
</dbReference>
<dbReference type="EMBL" id="QWET01000006">
    <property type="protein sequence ID" value="RIH65527.1"/>
    <property type="molecule type" value="Genomic_DNA"/>
</dbReference>
<evidence type="ECO:0000259" key="1">
    <source>
        <dbReference type="Pfam" id="PF13472"/>
    </source>
</evidence>
<dbReference type="AlphaFoldDB" id="A0A399D1S2"/>
<reference evidence="2 3" key="1">
    <citation type="journal article" date="2015" name="Int. J. Syst. Evol. Microbiol.">
        <title>Mariniphaga sediminis sp. nov., isolated from coastal sediment.</title>
        <authorList>
            <person name="Wang F.Q."/>
            <person name="Shen Q.Y."/>
            <person name="Chen G.J."/>
            <person name="Du Z.J."/>
        </authorList>
    </citation>
    <scope>NUCLEOTIDE SEQUENCE [LARGE SCALE GENOMIC DNA]</scope>
    <source>
        <strain evidence="2 3">SY21</strain>
    </source>
</reference>
<evidence type="ECO:0000313" key="2">
    <source>
        <dbReference type="EMBL" id="RIH65527.1"/>
    </source>
</evidence>
<organism evidence="2 3">
    <name type="scientific">Mariniphaga sediminis</name>
    <dbReference type="NCBI Taxonomy" id="1628158"/>
    <lineage>
        <taxon>Bacteria</taxon>
        <taxon>Pseudomonadati</taxon>
        <taxon>Bacteroidota</taxon>
        <taxon>Bacteroidia</taxon>
        <taxon>Marinilabiliales</taxon>
        <taxon>Prolixibacteraceae</taxon>
        <taxon>Mariniphaga</taxon>
    </lineage>
</organism>
<dbReference type="Gene3D" id="3.40.50.1110">
    <property type="entry name" value="SGNH hydrolase"/>
    <property type="match status" value="1"/>
</dbReference>
<dbReference type="InterPro" id="IPR051532">
    <property type="entry name" value="Ester_Hydrolysis_Enzymes"/>
</dbReference>
<dbReference type="GO" id="GO:0004622">
    <property type="term" value="F:phosphatidylcholine lysophospholipase activity"/>
    <property type="evidence" value="ECO:0007669"/>
    <property type="project" value="TreeGrafter"/>
</dbReference>
<dbReference type="PANTHER" id="PTHR30383">
    <property type="entry name" value="THIOESTERASE 1/PROTEASE 1/LYSOPHOSPHOLIPASE L1"/>
    <property type="match status" value="1"/>
</dbReference>
<proteinExistence type="predicted"/>
<comment type="caution">
    <text evidence="2">The sequence shown here is derived from an EMBL/GenBank/DDBJ whole genome shotgun (WGS) entry which is preliminary data.</text>
</comment>
<dbReference type="Proteomes" id="UP000266441">
    <property type="component" value="Unassembled WGS sequence"/>
</dbReference>
<accession>A0A399D1S2</accession>
<dbReference type="Pfam" id="PF13472">
    <property type="entry name" value="Lipase_GDSL_2"/>
    <property type="match status" value="1"/>
</dbReference>
<gene>
    <name evidence="2" type="ORF">D1164_09975</name>
</gene>
<name>A0A399D1S2_9BACT</name>